<feature type="domain" description="Trimeric autotransporter adhesin YadA-like stalk" evidence="15">
    <location>
        <begin position="3418"/>
        <end position="3454"/>
    </location>
</feature>
<comment type="subcellular location">
    <subcellularLocation>
        <location evidence="2">Cell outer membrane</location>
    </subcellularLocation>
    <subcellularLocation>
        <location evidence="1">Cell surface</location>
    </subcellularLocation>
</comment>
<gene>
    <name evidence="16" type="ORF">CURT_0144</name>
</gene>
<dbReference type="RefSeq" id="WP_115651868.1">
    <property type="nucleotide sequence ID" value="NZ_CP053832.1"/>
</dbReference>
<dbReference type="GeneID" id="77175054"/>
<evidence type="ECO:0000256" key="9">
    <source>
        <dbReference type="ARBA" id="ARBA00023136"/>
    </source>
</evidence>
<keyword evidence="5" id="KW-1134">Transmembrane beta strand</keyword>
<keyword evidence="7" id="KW-0732">Signal</keyword>
<dbReference type="GO" id="GO:0015031">
    <property type="term" value="P:protein transport"/>
    <property type="evidence" value="ECO:0007669"/>
    <property type="project" value="UniProtKB-KW"/>
</dbReference>
<reference evidence="16 17" key="1">
    <citation type="submission" date="2020-05" db="EMBL/GenBank/DDBJ databases">
        <title>Complete genome sequencing of Campylobacter and Arcobacter type strains.</title>
        <authorList>
            <person name="Miller W.G."/>
            <person name="Yee E."/>
        </authorList>
    </citation>
    <scope>NUCLEOTIDE SEQUENCE [LARGE SCALE GENOMIC DNA]</scope>
    <source>
        <strain evidence="16 17">LMG 6451</strain>
    </source>
</reference>
<feature type="coiled-coil region" evidence="11">
    <location>
        <begin position="417"/>
        <end position="463"/>
    </location>
</feature>
<evidence type="ECO:0000256" key="12">
    <source>
        <dbReference type="SAM" id="Phobius"/>
    </source>
</evidence>
<keyword evidence="10" id="KW-0998">Cell outer membrane</keyword>
<evidence type="ECO:0000256" key="1">
    <source>
        <dbReference type="ARBA" id="ARBA00004241"/>
    </source>
</evidence>
<evidence type="ECO:0000259" key="14">
    <source>
        <dbReference type="Pfam" id="PF05658"/>
    </source>
</evidence>
<sequence>MNKAYRHVYKDGIGWVAIAENGSCVSSSKGSGTVSSKTKVEVLKNFFDLRNSVVLNSGFLLKGLFAATLFCGVVVGDLKAAPSEQEIANIQNNGTAVYTHNNGDRMEKVVNPDGSIGFKGKFDVSILDRAINGVVEIGGKYYVVPTGTLNKVMSPEELKENPVLFEVVKDSSRPTGYRGLTFEELKNQGKKVGSTLGTGDRELVIYDEDTKRWYVGNQANGEKLYPAVWTTDPDRKIRYVKWSEIRKKKGEPIMDTVTGLYTTSGSGANEVDNLGIKPGDDIFSNSPERLSLVGKDGKTAPQTYTADDQQVKDGKRKVGENKDGKIRLGNVARAELDDEAVNLGQLNERLQNVKADKVPYVSINSSIKGAGSNYDSDGAKGKNAIAIGPNAKSGNNSVAIGFGAETGGSTIIDEASYNKIKKEIESVKNKYKRAEQLGNQEKMAEFGKRRDELEELLKTYDKRYEHNGKLITEADFDKLSAAEKEQATIKYISNTMYENSVAIGHDAQALANDAVAIGNGAKVIVDGSKKIVAGGGVAIGQDSVSNAREDKDLKGYKPKAFSIDETSNAFENSKSAWTATNQPFAVGNDEKITRQITGVAAGTKDTDAVNVAQLKQVGFFIQGDIGGKGRIQNEDKYDNDTLNIKTDDNWKNDRTNIVYTGKNLETKSIAADGTNDPATKKPYTSKIKIAMTDTPRFKSITIADDDTMNNKDDNSPIELKKFDDNIGFAGENNSAIKLTNLADGEIKAGSTDAINGGQLQKIINDGLKFVANSGEHTAELGSTVSVKGAGTDWSNFDNGENIMTNIDGNNIVVGLSKELKNITSITNNNKTYTFGDTTLGDTSVITNKDLTDKGYVTANTQKTTSVSTDANSGIKVVDKTTGNNTDYKLSLDKDKVKEIAGTTNLTADLAGKANVNADNLSNDNVTSWQNKLGINEKADKSEITNLTTNINNKADKSDLTNLAKTDLTNITDGGKTTIKNLAKGSVEVVGDGDIVNVGKTTANDKDTYKVSVDASKLANNTAFSDNFAKKDASNITDNKADWQKALGLGEYVKSVTGDKFINVNSDDKQNPKLSLDTEKLASDKTFVTNIAGNNDFTKKLGDTFVTNTSLEAGYTKLDGSNLFEDINANKLNPNFNKDTWKKALGVSDGDIKTLAQDSVNVKAKDGSKVTVTDKTENGVKTFEVGVDLTGLNGTTYKFTAGDNLSVTDDGNGNVKYSLDKELKNITSITNNNKTYTFGDTTLGDTSVITNKDLTDKGYVTANTQKTTSVSTDANSGIKVVDKTTGNNTDYKLSLDKDKVKEIAGTTNLTADLAGKANVNADNLSNDNVTSWQNKLGINEKADKSEITNLTTNINNKADKSDLTNLAKTDLTNITDGGKTTIKNLAKGSVEVVGDGDIVNVGKTTANDKDTYKVSVDASKLANNTAFSDNFAKKDASNITDNKADWQKALGLGEYVKSVTGDKFINVNSDDKQNPKLSLDTEKLASDKTFVTNIAGNNDFTKKLGDTFVTNTSLEAGYTKLDGSNLFEDINANKLNPNFNKDTWKKALGVSDGDIKTLAQDSVNVKAKDGSKVTVTDKTENGVKTFEVGVDLTGLNGTTYKFTAGDNLSVTDDGNGNVKYSLDKELKNITSITNNNKTYTFGDTTLGDTSVITNKDLTDKGYVTANTQKTTSVSTDANSGIKVVDKTTGNNTDYKLSLDKDKVKEIAGTTNLTADLAGKANVNADNLSNDNVTSWQNKLGINEKADKSEITNLTTNINNKADKSDLTNLAKTDLTNITDGGKTTIKNLAKGSVEVVGDGDIVNVGKTTANDKDTYKVSVDASKLANNTAFSDNFAKKDASNITDNKADWQKALGLGEYVKSVTGDKFINVNSDDKQNPKLSLDTEKLASDKTFVTNIAGNNDFTKKLGDTFVTNTSLEAGYTKLDGSNLFEDINANKLNPNFNKDTWKKALGVSDGDIKTLAQDSVNVKAKDGSKVTVTDKTENGVKTFEVGVDLTGLNGTTYKFTAGDNLSVTDDGNGNVKYSLDKELKNITSITNNNKTYTFGDTTLGDTSVITNKDLTDKGYVTANTQKTTSVSTDANSGIKVVDKTTGNNTDYKLSLDKDKVKEIAGTTNLTADLAGKANVNADNLSNDNVTSWQNKLGINEKADKSEITNLTTNINNKADKSDLTNLAKTDLTNITDGGKTTIKNLAKGSVEVVGDGDIVNVGKTTANDKDTYKVSVDASKLANNTAFSDNFAKKDASNITDNKADWQKALGLGEYVKSVTGDKFINVNSDDKQNPKLSLDTEKLASDKTFVTNIAGNNDFTKKLGDTFVTNTSLEAGYTKLDGSNLFEDINANKLNPNFNKDTWKKALGVSDGDIKTLAQDSVNVKAKDGSKVTVTDKTENGVKTFEVGVDLTGLNGTTYKFTAGDNLSVTDDGNGNVKYSLDKELKNITSITNNNKTYTFGDTTLGDTSVITNKDLTDKGYVTANTQKTTSVSTDANSGIKVVDKTTGNNTDYKLSLDKDKVKEIAGTTNLTADLAGKANVNADNLSNDNVTSWQNKLGINEKADKSEITNLTTNINNKADKSDLTNLAKTDLTNITDGGKTTIKNLAKGSVEVVGDGDIVNVGKTTANDKDTYKVSVDASKLANNTAFSDNFAKKDASNITDNKADWQKALGLGEYVKSVTGDKFINVNSDDKQNPKLSLDTEKLASDKTFVTNIAGNNDFTKKLGDTFVTNTSLEAGYTKLDGSNLFEDINANKLNPNFNKDTWKKALGVSDGDIKTLAQDSVNVKAKDGSKVTVTDKTENGVKTFEVGVDLTGLNGTTYKFTAGDNLSVTDDGNGNVKYSLDKELKNITSITNNNKTYTFGDTTLGDTSVITNKDLTDKGYVTANTQKTTSVSTDANSGIKVVDKTTGNNTDYKLSLDKDKVKEIAGTTNLTADLAGKANVNADNLSNDNVTSWQNKLGINEKADKSEITNLTTKIDSGNFISLSVSANGGAKDEIKANENIDFTATDGIKVAYDKNVNKFTFSADINSIAGNNVFSNKYAMLDGSNLKAAQGFKKDVWREALGLTDANIANIFEEGKDISITKNSNNNKYTIAYKGTGTGGIGKDQVRDIIREYIGGNNIGSSTGSTDNIVTHDVKKQQTTNNKNIIAAINKINQEGIGFVHVNGGKIEPEANGKSRNDSSAEGENAIAIGPRSKAIGNNSIAIGVGNVVKGENSGAIGDPSFIESDGSYSVGNDNTVYTGANGSFILGNHVTIEKDAKQALGLGEKTKVSVAGGVALGSYSQANRKALSDAEKQEVYLAKNTDVANTVKNTKGAISVGKSGEDGFTRQITNVAAGTKDTDAVNVAQLKAVQKVVNQGSKWIAADDRKFDKNGKIVVNDAKAEAEGINSVAIGAGSNTKVVSNGKVVDRPNTVSVGGLKDGVVTQRTISNVAPGVLNSDAATMGQLRAGLNDVYGKLGEYKKRASAGTASAMAIGNMPQATIPGKGMISLGSGFYDGQSAMAIGLSKMSDSGKWVFKGSASYDSQEKAGAALSVGFHF</sequence>
<dbReference type="SUPFAM" id="SSF54523">
    <property type="entry name" value="Pili subunits"/>
    <property type="match status" value="1"/>
</dbReference>
<dbReference type="InterPro" id="IPR011049">
    <property type="entry name" value="Serralysin-like_metalloprot_C"/>
</dbReference>
<dbReference type="Proteomes" id="UP000509722">
    <property type="component" value="Chromosome"/>
</dbReference>
<evidence type="ECO:0000256" key="5">
    <source>
        <dbReference type="ARBA" id="ARBA00022452"/>
    </source>
</evidence>
<feature type="domain" description="Trimeric autotransporter adhesin YadA-like head" evidence="14">
    <location>
        <begin position="498"/>
        <end position="521"/>
    </location>
</feature>
<evidence type="ECO:0000313" key="17">
    <source>
        <dbReference type="Proteomes" id="UP000509722"/>
    </source>
</evidence>
<feature type="domain" description="Trimeric autotransporter adhesin YadA-like head" evidence="14">
    <location>
        <begin position="3172"/>
        <end position="3196"/>
    </location>
</feature>
<organism evidence="16 17">
    <name type="scientific">Campylobacter ureolyticus</name>
    <dbReference type="NCBI Taxonomy" id="827"/>
    <lineage>
        <taxon>Bacteria</taxon>
        <taxon>Pseudomonadati</taxon>
        <taxon>Campylobacterota</taxon>
        <taxon>Epsilonproteobacteria</taxon>
        <taxon>Campylobacterales</taxon>
        <taxon>Campylobacteraceae</taxon>
        <taxon>Campylobacter</taxon>
    </lineage>
</organism>
<dbReference type="InterPro" id="IPR045584">
    <property type="entry name" value="Pilin-like"/>
</dbReference>
<dbReference type="InterPro" id="IPR008635">
    <property type="entry name" value="Coiled_stalk_dom"/>
</dbReference>
<feature type="transmembrane region" description="Helical" evidence="12">
    <location>
        <begin position="53"/>
        <end position="75"/>
    </location>
</feature>
<feature type="domain" description="Trimeric autotransporter adhesin YadA-like C-terminal membrane anchor" evidence="13">
    <location>
        <begin position="3468"/>
        <end position="3528"/>
    </location>
</feature>
<evidence type="ECO:0000256" key="3">
    <source>
        <dbReference type="ARBA" id="ARBA00005848"/>
    </source>
</evidence>
<keyword evidence="11" id="KW-0175">Coiled coil</keyword>
<feature type="domain" description="Trimeric autotransporter adhesin YadA-like stalk" evidence="15">
    <location>
        <begin position="595"/>
        <end position="625"/>
    </location>
</feature>
<name>A0AAE7E8Q5_9BACT</name>
<evidence type="ECO:0000259" key="15">
    <source>
        <dbReference type="Pfam" id="PF05662"/>
    </source>
</evidence>
<dbReference type="EMBL" id="CP053832">
    <property type="protein sequence ID" value="QKF83675.1"/>
    <property type="molecule type" value="Genomic_DNA"/>
</dbReference>
<evidence type="ECO:0000256" key="2">
    <source>
        <dbReference type="ARBA" id="ARBA00004442"/>
    </source>
</evidence>
<feature type="domain" description="Trimeric autotransporter adhesin YadA-like stalk" evidence="15">
    <location>
        <begin position="3319"/>
        <end position="3348"/>
    </location>
</feature>
<keyword evidence="6 12" id="KW-0812">Transmembrane</keyword>
<keyword evidence="9 12" id="KW-0472">Membrane</keyword>
<evidence type="ECO:0000256" key="6">
    <source>
        <dbReference type="ARBA" id="ARBA00022692"/>
    </source>
</evidence>
<evidence type="ECO:0000313" key="16">
    <source>
        <dbReference type="EMBL" id="QKF83675.1"/>
    </source>
</evidence>
<dbReference type="GO" id="GO:0009986">
    <property type="term" value="C:cell surface"/>
    <property type="evidence" value="ECO:0007669"/>
    <property type="project" value="UniProtKB-SubCell"/>
</dbReference>
<dbReference type="Gene3D" id="3.30.1300.30">
    <property type="entry name" value="GSPII I/J protein-like"/>
    <property type="match status" value="1"/>
</dbReference>
<dbReference type="Pfam" id="PF05662">
    <property type="entry name" value="YadA_stalk"/>
    <property type="match status" value="4"/>
</dbReference>
<feature type="domain" description="Trimeric autotransporter adhesin YadA-like head" evidence="14">
    <location>
        <begin position="3371"/>
        <end position="3386"/>
    </location>
</feature>
<dbReference type="GO" id="GO:0009279">
    <property type="term" value="C:cell outer membrane"/>
    <property type="evidence" value="ECO:0007669"/>
    <property type="project" value="UniProtKB-SubCell"/>
</dbReference>
<keyword evidence="4" id="KW-0813">Transport</keyword>
<keyword evidence="12" id="KW-1133">Transmembrane helix</keyword>
<evidence type="ECO:0000256" key="8">
    <source>
        <dbReference type="ARBA" id="ARBA00022927"/>
    </source>
</evidence>
<feature type="domain" description="Trimeric autotransporter adhesin YadA-like stalk" evidence="15">
    <location>
        <begin position="737"/>
        <end position="764"/>
    </location>
</feature>
<evidence type="ECO:0000256" key="10">
    <source>
        <dbReference type="ARBA" id="ARBA00023237"/>
    </source>
</evidence>
<accession>A0AAE7E8Q5</accession>
<protein>
    <submittedName>
        <fullName evidence="16">Autotransporter adhesin (YadA domain)</fullName>
    </submittedName>
</protein>
<keyword evidence="8" id="KW-0653">Protein transport</keyword>
<dbReference type="CDD" id="cd12820">
    <property type="entry name" value="LbR_YadA-like"/>
    <property type="match status" value="1"/>
</dbReference>
<dbReference type="Pfam" id="PF05658">
    <property type="entry name" value="YadA_head"/>
    <property type="match status" value="4"/>
</dbReference>
<proteinExistence type="inferred from homology"/>
<dbReference type="Gene3D" id="2.150.10.10">
    <property type="entry name" value="Serralysin-like metalloprotease, C-terminal"/>
    <property type="match status" value="4"/>
</dbReference>
<evidence type="ECO:0000256" key="7">
    <source>
        <dbReference type="ARBA" id="ARBA00022729"/>
    </source>
</evidence>
<comment type="similarity">
    <text evidence="3">Belongs to the autotransporter-2 (AT-2) (TC 1.B.40) family.</text>
</comment>
<dbReference type="Pfam" id="PF03895">
    <property type="entry name" value="YadA_anchor"/>
    <property type="match status" value="1"/>
</dbReference>
<evidence type="ECO:0000256" key="11">
    <source>
        <dbReference type="SAM" id="Coils"/>
    </source>
</evidence>
<feature type="domain" description="Trimeric autotransporter adhesin YadA-like head" evidence="14">
    <location>
        <begin position="379"/>
        <end position="404"/>
    </location>
</feature>
<evidence type="ECO:0000259" key="13">
    <source>
        <dbReference type="Pfam" id="PF03895"/>
    </source>
</evidence>
<dbReference type="InterPro" id="IPR008640">
    <property type="entry name" value="Adhesin_Head_dom"/>
</dbReference>
<evidence type="ECO:0000256" key="4">
    <source>
        <dbReference type="ARBA" id="ARBA00022448"/>
    </source>
</evidence>
<dbReference type="InterPro" id="IPR005594">
    <property type="entry name" value="YadA_C"/>
</dbReference>
<dbReference type="SUPFAM" id="SSF101967">
    <property type="entry name" value="Adhesin YadA, collagen-binding domain"/>
    <property type="match status" value="3"/>
</dbReference>